<dbReference type="NCBIfam" id="TIGR03592">
    <property type="entry name" value="yidC_oxa1_cterm"/>
    <property type="match status" value="1"/>
</dbReference>
<dbReference type="AlphaFoldDB" id="A0A6A4VZB1"/>
<evidence type="ECO:0000256" key="4">
    <source>
        <dbReference type="ARBA" id="ARBA00022792"/>
    </source>
</evidence>
<keyword evidence="5" id="KW-0809">Transit peptide</keyword>
<dbReference type="EMBL" id="VIIS01001275">
    <property type="protein sequence ID" value="KAF0300276.1"/>
    <property type="molecule type" value="Genomic_DNA"/>
</dbReference>
<dbReference type="Proteomes" id="UP000440578">
    <property type="component" value="Unassembled WGS sequence"/>
</dbReference>
<dbReference type="PANTHER" id="PTHR12428">
    <property type="entry name" value="OXA1"/>
    <property type="match status" value="1"/>
</dbReference>
<evidence type="ECO:0000313" key="13">
    <source>
        <dbReference type="EMBL" id="KAF0300276.1"/>
    </source>
</evidence>
<feature type="region of interest" description="Disordered" evidence="10">
    <location>
        <begin position="415"/>
        <end position="436"/>
    </location>
</feature>
<keyword evidence="3 9" id="KW-0812">Transmembrane</keyword>
<evidence type="ECO:0000313" key="14">
    <source>
        <dbReference type="Proteomes" id="UP000440578"/>
    </source>
</evidence>
<dbReference type="OrthoDB" id="2148490at2759"/>
<evidence type="ECO:0000256" key="9">
    <source>
        <dbReference type="RuleBase" id="RU003945"/>
    </source>
</evidence>
<accession>A0A6A4VZB1</accession>
<dbReference type="PANTHER" id="PTHR12428:SF66">
    <property type="entry name" value="MITOCHONDRIAL INNER MEMBRANE PROTEIN OXA1L"/>
    <property type="match status" value="1"/>
</dbReference>
<reference evidence="13 14" key="1">
    <citation type="submission" date="2019-07" db="EMBL/GenBank/DDBJ databases">
        <title>Draft genome assembly of a fouling barnacle, Amphibalanus amphitrite (Darwin, 1854): The first reference genome for Thecostraca.</title>
        <authorList>
            <person name="Kim W."/>
        </authorList>
    </citation>
    <scope>NUCLEOTIDE SEQUENCE [LARGE SCALE GENOMIC DNA]</scope>
    <source>
        <strain evidence="13">SNU_AA5</strain>
        <tissue evidence="13">Soma without cirri and trophi</tissue>
    </source>
</reference>
<protein>
    <submittedName>
        <fullName evidence="13">Mitochondrial inner membrane protein OXA1L</fullName>
    </submittedName>
</protein>
<comment type="subcellular location">
    <subcellularLocation>
        <location evidence="9">Membrane</location>
        <topology evidence="9">Multi-pass membrane protein</topology>
    </subcellularLocation>
    <subcellularLocation>
        <location evidence="1">Mitochondrion inner membrane</location>
        <topology evidence="1">Multi-pass membrane protein</topology>
    </subcellularLocation>
</comment>
<evidence type="ECO:0000256" key="8">
    <source>
        <dbReference type="ARBA" id="ARBA00023136"/>
    </source>
</evidence>
<feature type="domain" description="Membrane insertase YidC/Oxa/ALB C-terminal" evidence="12">
    <location>
        <begin position="156"/>
        <end position="351"/>
    </location>
</feature>
<evidence type="ECO:0000256" key="7">
    <source>
        <dbReference type="ARBA" id="ARBA00023128"/>
    </source>
</evidence>
<comment type="caution">
    <text evidence="13">The sequence shown here is derived from an EMBL/GenBank/DDBJ whole genome shotgun (WGS) entry which is preliminary data.</text>
</comment>
<keyword evidence="8 11" id="KW-0472">Membrane</keyword>
<dbReference type="InterPro" id="IPR001708">
    <property type="entry name" value="YidC/ALB3/OXA1/COX18"/>
</dbReference>
<gene>
    <name evidence="13" type="primary">Oxa1l_1</name>
    <name evidence="13" type="ORF">FJT64_027229</name>
</gene>
<feature type="transmembrane region" description="Helical" evidence="11">
    <location>
        <begin position="233"/>
        <end position="254"/>
    </location>
</feature>
<evidence type="ECO:0000256" key="5">
    <source>
        <dbReference type="ARBA" id="ARBA00022946"/>
    </source>
</evidence>
<dbReference type="GO" id="GO:0032977">
    <property type="term" value="F:membrane insertase activity"/>
    <property type="evidence" value="ECO:0007669"/>
    <property type="project" value="InterPro"/>
</dbReference>
<organism evidence="13 14">
    <name type="scientific">Amphibalanus amphitrite</name>
    <name type="common">Striped barnacle</name>
    <name type="synonym">Balanus amphitrite</name>
    <dbReference type="NCBI Taxonomy" id="1232801"/>
    <lineage>
        <taxon>Eukaryota</taxon>
        <taxon>Metazoa</taxon>
        <taxon>Ecdysozoa</taxon>
        <taxon>Arthropoda</taxon>
        <taxon>Crustacea</taxon>
        <taxon>Multicrustacea</taxon>
        <taxon>Cirripedia</taxon>
        <taxon>Thoracica</taxon>
        <taxon>Thoracicalcarea</taxon>
        <taxon>Balanomorpha</taxon>
        <taxon>Balanoidea</taxon>
        <taxon>Balanidae</taxon>
        <taxon>Amphibalaninae</taxon>
        <taxon>Amphibalanus</taxon>
    </lineage>
</organism>
<keyword evidence="6 11" id="KW-1133">Transmembrane helix</keyword>
<dbReference type="CDD" id="cd20069">
    <property type="entry name" value="5TM_Oxa1-like"/>
    <property type="match status" value="1"/>
</dbReference>
<evidence type="ECO:0000256" key="6">
    <source>
        <dbReference type="ARBA" id="ARBA00022989"/>
    </source>
</evidence>
<comment type="similarity">
    <text evidence="2 9">Belongs to the OXA1/ALB3/YidC family.</text>
</comment>
<feature type="region of interest" description="Disordered" evidence="10">
    <location>
        <begin position="74"/>
        <end position="103"/>
    </location>
</feature>
<dbReference type="InterPro" id="IPR028055">
    <property type="entry name" value="YidC/Oxa/ALB_C"/>
</dbReference>
<keyword evidence="14" id="KW-1185">Reference proteome</keyword>
<keyword evidence="4" id="KW-0999">Mitochondrion inner membrane</keyword>
<evidence type="ECO:0000256" key="11">
    <source>
        <dbReference type="SAM" id="Phobius"/>
    </source>
</evidence>
<sequence length="436" mass="48340">MLASRVFRVILADCRTSTKYVKYPQLSGGPRLSVRLYHVLGHSERAAAGRTVTRPALRWRAAPLWLSAHCQSTDTSDGDYIPSPPRPPGADELAATPTPTAPSGAADTVADLVEPLQQLNALGEPSLSSLGLGGWTPPGLFQQFFEMLHVTGGLPWWGAIAVGTVVIRLCMFPLVVKAQKNAVVMNNNLPRLQGLHMKMIEARQMGNEMEAARWSNELMLFMKEKEVNPLKSMLVPMAQIPVFVSVFFGLRQLTNVPLVSLKDGGMLWFVDLTVADPFCLLPAITSLTMLATIELGAEGGKVSTGPNQHLVRYVLRAMPFIVFPLTMNFPAAILCYWVCSNLVALNQVLFLKIPAVRTYFKIPAKIKHDETKLPVKKKPFVAGMKESWNNMKVTKDLEDRQRYDEMRFKKAGLGPVTKTYSYDPTRHNPDGSPRKK</sequence>
<proteinExistence type="inferred from homology"/>
<feature type="transmembrane region" description="Helical" evidence="11">
    <location>
        <begin position="154"/>
        <end position="176"/>
    </location>
</feature>
<name>A0A6A4VZB1_AMPAM</name>
<dbReference type="GO" id="GO:0005743">
    <property type="term" value="C:mitochondrial inner membrane"/>
    <property type="evidence" value="ECO:0007669"/>
    <property type="project" value="UniProtKB-SubCell"/>
</dbReference>
<keyword evidence="7" id="KW-0496">Mitochondrion</keyword>
<evidence type="ECO:0000259" key="12">
    <source>
        <dbReference type="Pfam" id="PF02096"/>
    </source>
</evidence>
<evidence type="ECO:0000256" key="10">
    <source>
        <dbReference type="SAM" id="MobiDB-lite"/>
    </source>
</evidence>
<evidence type="ECO:0000256" key="1">
    <source>
        <dbReference type="ARBA" id="ARBA00004448"/>
    </source>
</evidence>
<dbReference type="GO" id="GO:0032979">
    <property type="term" value="P:protein insertion into mitochondrial inner membrane from matrix"/>
    <property type="evidence" value="ECO:0007669"/>
    <property type="project" value="TreeGrafter"/>
</dbReference>
<feature type="transmembrane region" description="Helical" evidence="11">
    <location>
        <begin position="331"/>
        <end position="351"/>
    </location>
</feature>
<evidence type="ECO:0000256" key="2">
    <source>
        <dbReference type="ARBA" id="ARBA00009877"/>
    </source>
</evidence>
<evidence type="ECO:0000256" key="3">
    <source>
        <dbReference type="ARBA" id="ARBA00022692"/>
    </source>
</evidence>
<feature type="compositionally biased region" description="Basic and acidic residues" evidence="10">
    <location>
        <begin position="424"/>
        <end position="436"/>
    </location>
</feature>
<dbReference type="Pfam" id="PF02096">
    <property type="entry name" value="60KD_IMP"/>
    <property type="match status" value="1"/>
</dbReference>